<accession>A0AAQ3PEZ2</accession>
<evidence type="ECO:0000256" key="9">
    <source>
        <dbReference type="ARBA" id="ARBA00022833"/>
    </source>
</evidence>
<dbReference type="InterPro" id="IPR002867">
    <property type="entry name" value="IBR_dom"/>
</dbReference>
<evidence type="ECO:0000256" key="1">
    <source>
        <dbReference type="ARBA" id="ARBA00001798"/>
    </source>
</evidence>
<dbReference type="GO" id="GO:0016567">
    <property type="term" value="P:protein ubiquitination"/>
    <property type="evidence" value="ECO:0007669"/>
    <property type="project" value="InterPro"/>
</dbReference>
<dbReference type="Pfam" id="PF01485">
    <property type="entry name" value="IBR"/>
    <property type="match status" value="1"/>
</dbReference>
<dbReference type="EMBL" id="CP144745">
    <property type="protein sequence ID" value="WVZ50230.1"/>
    <property type="molecule type" value="Genomic_DNA"/>
</dbReference>
<evidence type="ECO:0000256" key="3">
    <source>
        <dbReference type="ARBA" id="ARBA00012251"/>
    </source>
</evidence>
<comment type="cofactor">
    <cofactor evidence="2">
        <name>Zn(2+)</name>
        <dbReference type="ChEBI" id="CHEBI:29105"/>
    </cofactor>
</comment>
<dbReference type="SUPFAM" id="SSF57850">
    <property type="entry name" value="RING/U-box"/>
    <property type="match status" value="2"/>
</dbReference>
<dbReference type="InterPro" id="IPR044066">
    <property type="entry name" value="TRIAD_supradom"/>
</dbReference>
<gene>
    <name evidence="12" type="ORF">U9M48_001504</name>
</gene>
<proteinExistence type="predicted"/>
<sequence>MSLLRGQGIATVLLRHCDWSPQRVKDEWRQRRDSFCRDVGLRWPSGASEPEVIHTKRNQFCCKKTCPHAVAVSKRVTSAGCSHYYCDVCWRGHIGAAVHGGAKKSLSLRCLNGSCRAAVLWALVDRVADGADKDKISRYMLRSPVDDSGGRMKWCPAGRSCGRAIEFPGGRDARGKDLVVVCRCSYRFCWSCGHRPHRALSCDMARLWVDTIESRRSKDEMQAAKASGAYRRWKDCHASLYKAAKEAEGLKSSSSALRSLAHQVRADVAEFRFVTKAYDGIMACRRLIRWVYVYEYYHQDRCQQLRDRRNKADDMIKRLEGKAMGYRARIAHATRQEYSTFKSEVIKLTGDARHMVEKLVEAAETA</sequence>
<keyword evidence="10" id="KW-0175">Coiled coil</keyword>
<comment type="catalytic activity">
    <reaction evidence="1">
        <text>[E2 ubiquitin-conjugating enzyme]-S-ubiquitinyl-L-cysteine + [acceptor protein]-L-lysine = [E2 ubiquitin-conjugating enzyme]-L-cysteine + [acceptor protein]-N(6)-ubiquitinyl-L-lysine.</text>
        <dbReference type="EC" id="2.3.2.31"/>
    </reaction>
</comment>
<evidence type="ECO:0000256" key="5">
    <source>
        <dbReference type="ARBA" id="ARBA00022723"/>
    </source>
</evidence>
<name>A0AAQ3PEZ2_PASNO</name>
<keyword evidence="5" id="KW-0479">Metal-binding</keyword>
<protein>
    <recommendedName>
        <fullName evidence="3">RBR-type E3 ubiquitin transferase</fullName>
        <ecNumber evidence="3">2.3.2.31</ecNumber>
    </recommendedName>
</protein>
<evidence type="ECO:0000256" key="7">
    <source>
        <dbReference type="ARBA" id="ARBA00022771"/>
    </source>
</evidence>
<dbReference type="PROSITE" id="PS51873">
    <property type="entry name" value="TRIAD"/>
    <property type="match status" value="1"/>
</dbReference>
<reference evidence="12 13" key="1">
    <citation type="submission" date="2024-02" db="EMBL/GenBank/DDBJ databases">
        <title>High-quality chromosome-scale genome assembly of Pensacola bahiagrass (Paspalum notatum Flugge var. saurae).</title>
        <authorList>
            <person name="Vega J.M."/>
            <person name="Podio M."/>
            <person name="Orjuela J."/>
            <person name="Siena L.A."/>
            <person name="Pessino S.C."/>
            <person name="Combes M.C."/>
            <person name="Mariac C."/>
            <person name="Albertini E."/>
            <person name="Pupilli F."/>
            <person name="Ortiz J.P.A."/>
            <person name="Leblanc O."/>
        </authorList>
    </citation>
    <scope>NUCLEOTIDE SEQUENCE [LARGE SCALE GENOMIC DNA]</scope>
    <source>
        <strain evidence="12">R1</strain>
        <tissue evidence="12">Leaf</tissue>
    </source>
</reference>
<dbReference type="Proteomes" id="UP001341281">
    <property type="component" value="Chromosome 01"/>
</dbReference>
<dbReference type="GO" id="GO:0061630">
    <property type="term" value="F:ubiquitin protein ligase activity"/>
    <property type="evidence" value="ECO:0007669"/>
    <property type="project" value="UniProtKB-EC"/>
</dbReference>
<evidence type="ECO:0000256" key="6">
    <source>
        <dbReference type="ARBA" id="ARBA00022737"/>
    </source>
</evidence>
<dbReference type="Gene3D" id="1.20.120.1750">
    <property type="match status" value="1"/>
</dbReference>
<keyword evidence="6" id="KW-0677">Repeat</keyword>
<evidence type="ECO:0000256" key="8">
    <source>
        <dbReference type="ARBA" id="ARBA00022786"/>
    </source>
</evidence>
<feature type="domain" description="RING-type" evidence="11">
    <location>
        <begin position="55"/>
        <end position="237"/>
    </location>
</feature>
<evidence type="ECO:0000256" key="10">
    <source>
        <dbReference type="SAM" id="Coils"/>
    </source>
</evidence>
<evidence type="ECO:0000256" key="4">
    <source>
        <dbReference type="ARBA" id="ARBA00022679"/>
    </source>
</evidence>
<evidence type="ECO:0000313" key="13">
    <source>
        <dbReference type="Proteomes" id="UP001341281"/>
    </source>
</evidence>
<dbReference type="AlphaFoldDB" id="A0AAQ3PEZ2"/>
<keyword evidence="13" id="KW-1185">Reference proteome</keyword>
<dbReference type="GO" id="GO:0008270">
    <property type="term" value="F:zinc ion binding"/>
    <property type="evidence" value="ECO:0007669"/>
    <property type="project" value="UniProtKB-KW"/>
</dbReference>
<keyword evidence="8" id="KW-0833">Ubl conjugation pathway</keyword>
<keyword evidence="9" id="KW-0862">Zinc</keyword>
<evidence type="ECO:0000256" key="2">
    <source>
        <dbReference type="ARBA" id="ARBA00001947"/>
    </source>
</evidence>
<dbReference type="SMART" id="SM00647">
    <property type="entry name" value="IBR"/>
    <property type="match status" value="1"/>
</dbReference>
<keyword evidence="7" id="KW-0863">Zinc-finger</keyword>
<keyword evidence="4" id="KW-0808">Transferase</keyword>
<dbReference type="EC" id="2.3.2.31" evidence="3"/>
<feature type="coiled-coil region" evidence="10">
    <location>
        <begin position="302"/>
        <end position="336"/>
    </location>
</feature>
<evidence type="ECO:0000259" key="11">
    <source>
        <dbReference type="PROSITE" id="PS51873"/>
    </source>
</evidence>
<organism evidence="12 13">
    <name type="scientific">Paspalum notatum var. saurae</name>
    <dbReference type="NCBI Taxonomy" id="547442"/>
    <lineage>
        <taxon>Eukaryota</taxon>
        <taxon>Viridiplantae</taxon>
        <taxon>Streptophyta</taxon>
        <taxon>Embryophyta</taxon>
        <taxon>Tracheophyta</taxon>
        <taxon>Spermatophyta</taxon>
        <taxon>Magnoliopsida</taxon>
        <taxon>Liliopsida</taxon>
        <taxon>Poales</taxon>
        <taxon>Poaceae</taxon>
        <taxon>PACMAD clade</taxon>
        <taxon>Panicoideae</taxon>
        <taxon>Andropogonodae</taxon>
        <taxon>Paspaleae</taxon>
        <taxon>Paspalinae</taxon>
        <taxon>Paspalum</taxon>
    </lineage>
</organism>
<dbReference type="InterPro" id="IPR031127">
    <property type="entry name" value="E3_UB_ligase_RBR"/>
</dbReference>
<dbReference type="PANTHER" id="PTHR11685">
    <property type="entry name" value="RBR FAMILY RING FINGER AND IBR DOMAIN-CONTAINING"/>
    <property type="match status" value="1"/>
</dbReference>
<evidence type="ECO:0000313" key="12">
    <source>
        <dbReference type="EMBL" id="WVZ50230.1"/>
    </source>
</evidence>